<evidence type="ECO:0000313" key="3">
    <source>
        <dbReference type="EMBL" id="KAJ8866766.1"/>
    </source>
</evidence>
<protein>
    <recommendedName>
        <fullName evidence="5">Tc1-like transposase DDE domain-containing protein</fullName>
    </recommendedName>
</protein>
<feature type="region of interest" description="Disordered" evidence="2">
    <location>
        <begin position="108"/>
        <end position="131"/>
    </location>
</feature>
<accession>A0ABQ9G2Q7</accession>
<evidence type="ECO:0000256" key="2">
    <source>
        <dbReference type="SAM" id="MobiDB-lite"/>
    </source>
</evidence>
<evidence type="ECO:0000313" key="4">
    <source>
        <dbReference type="Proteomes" id="UP001159363"/>
    </source>
</evidence>
<sequence>MPSLYHIARNTFSSLQVRHTEDNSIVRASVENYRLRVRQKCYNDAQLVAYSHTMPGALAIVTEGWSDRRRTCLERLKERRDSGDTVTCVECPIASTANGIELAARIQGRGGGEREITENTHRPAASSGTIPTFENPELTRLEIEAGSPWWGASSLTTTPPRPPWHVLYRISNRQFRRFEMNFISISSPALNLNGATVFCVDLRSDIGSSFEPQWCNRALDYRLVDSELIKVGETAQRRKARKNKSAMAWTLIGLSGVSIVDMPRRHRRQHFMQLTERGRIVGLREAGWSFRRISQRVGREVSAVHHWWCRWSEDGAHARQPGSGRQRHTDSCLDRRIRRAAISDRKATGAQIRATVALRVSARNITMQPASYGVANDATGGMNGAELSLVTRADYVSGPLTDVCDCGVDQESGNNQSRHTGPTPAIMVWGEIAYNDCTPPVFVEGTLNSEHYNQNIIQSISLSFPQSQGDVLFQQDNARAHTSRVTLRALEGVRQLPRPVRSPDLSAIDHMWDMLGRRLVWPAIPATNLHQLQQQVELA</sequence>
<comment type="subcellular location">
    <subcellularLocation>
        <location evidence="1">Nucleus</location>
    </subcellularLocation>
</comment>
<evidence type="ECO:0000256" key="1">
    <source>
        <dbReference type="ARBA" id="ARBA00004123"/>
    </source>
</evidence>
<dbReference type="Gene3D" id="1.10.10.10">
    <property type="entry name" value="Winged helix-like DNA-binding domain superfamily/Winged helix DNA-binding domain"/>
    <property type="match status" value="1"/>
</dbReference>
<dbReference type="InterPro" id="IPR009057">
    <property type="entry name" value="Homeodomain-like_sf"/>
</dbReference>
<feature type="compositionally biased region" description="Basic and acidic residues" evidence="2">
    <location>
        <begin position="111"/>
        <end position="121"/>
    </location>
</feature>
<reference evidence="3 4" key="1">
    <citation type="submission" date="2023-02" db="EMBL/GenBank/DDBJ databases">
        <title>LHISI_Scaffold_Assembly.</title>
        <authorList>
            <person name="Stuart O.P."/>
            <person name="Cleave R."/>
            <person name="Magrath M.J.L."/>
            <person name="Mikheyev A.S."/>
        </authorList>
    </citation>
    <scope>NUCLEOTIDE SEQUENCE [LARGE SCALE GENOMIC DNA]</scope>
    <source>
        <strain evidence="3">Daus_M_001</strain>
        <tissue evidence="3">Leg muscle</tissue>
    </source>
</reference>
<dbReference type="InterPro" id="IPR036397">
    <property type="entry name" value="RNaseH_sf"/>
</dbReference>
<dbReference type="InterPro" id="IPR036388">
    <property type="entry name" value="WH-like_DNA-bd_sf"/>
</dbReference>
<dbReference type="SUPFAM" id="SSF46689">
    <property type="entry name" value="Homeodomain-like"/>
    <property type="match status" value="1"/>
</dbReference>
<dbReference type="Proteomes" id="UP001159363">
    <property type="component" value="Chromosome 15"/>
</dbReference>
<evidence type="ECO:0008006" key="5">
    <source>
        <dbReference type="Google" id="ProtNLM"/>
    </source>
</evidence>
<name>A0ABQ9G2Q7_9NEOP</name>
<proteinExistence type="predicted"/>
<comment type="caution">
    <text evidence="3">The sequence shown here is derived from an EMBL/GenBank/DDBJ whole genome shotgun (WGS) entry which is preliminary data.</text>
</comment>
<organism evidence="3 4">
    <name type="scientific">Dryococelus australis</name>
    <dbReference type="NCBI Taxonomy" id="614101"/>
    <lineage>
        <taxon>Eukaryota</taxon>
        <taxon>Metazoa</taxon>
        <taxon>Ecdysozoa</taxon>
        <taxon>Arthropoda</taxon>
        <taxon>Hexapoda</taxon>
        <taxon>Insecta</taxon>
        <taxon>Pterygota</taxon>
        <taxon>Neoptera</taxon>
        <taxon>Polyneoptera</taxon>
        <taxon>Phasmatodea</taxon>
        <taxon>Verophasmatodea</taxon>
        <taxon>Anareolatae</taxon>
        <taxon>Phasmatidae</taxon>
        <taxon>Eurycanthinae</taxon>
        <taxon>Dryococelus</taxon>
    </lineage>
</organism>
<dbReference type="Gene3D" id="3.30.420.10">
    <property type="entry name" value="Ribonuclease H-like superfamily/Ribonuclease H"/>
    <property type="match status" value="1"/>
</dbReference>
<keyword evidence="4" id="KW-1185">Reference proteome</keyword>
<dbReference type="EMBL" id="JARBHB010000016">
    <property type="protein sequence ID" value="KAJ8866766.1"/>
    <property type="molecule type" value="Genomic_DNA"/>
</dbReference>
<gene>
    <name evidence="3" type="ORF">PR048_032627</name>
</gene>